<organism evidence="2 3">
    <name type="scientific">Rhodococcoides kroppenstedtii</name>
    <dbReference type="NCBI Taxonomy" id="293050"/>
    <lineage>
        <taxon>Bacteria</taxon>
        <taxon>Bacillati</taxon>
        <taxon>Actinomycetota</taxon>
        <taxon>Actinomycetes</taxon>
        <taxon>Mycobacteriales</taxon>
        <taxon>Nocardiaceae</taxon>
        <taxon>Rhodococcoides</taxon>
    </lineage>
</organism>
<keyword evidence="2" id="KW-0347">Helicase</keyword>
<protein>
    <submittedName>
        <fullName evidence="2">ATP-dependent DNA helicase RecG</fullName>
    </submittedName>
</protein>
<dbReference type="InterPro" id="IPR038475">
    <property type="entry name" value="RecG_C_sf"/>
</dbReference>
<dbReference type="Proteomes" id="UP000182054">
    <property type="component" value="Unassembled WGS sequence"/>
</dbReference>
<evidence type="ECO:0000259" key="1">
    <source>
        <dbReference type="Pfam" id="PF04326"/>
    </source>
</evidence>
<dbReference type="PANTHER" id="PTHR30595:SF6">
    <property type="entry name" value="SCHLAFEN ALBA-2 DOMAIN-CONTAINING PROTEIN"/>
    <property type="match status" value="1"/>
</dbReference>
<dbReference type="InterPro" id="IPR007421">
    <property type="entry name" value="Schlafen_AlbA_2_dom"/>
</dbReference>
<dbReference type="Gene3D" id="3.30.565.60">
    <property type="match status" value="1"/>
</dbReference>
<keyword evidence="2" id="KW-0067">ATP-binding</keyword>
<dbReference type="RefSeq" id="WP_244516508.1">
    <property type="nucleotide sequence ID" value="NZ_FOJN01000009.1"/>
</dbReference>
<keyword evidence="2" id="KW-0378">Hydrolase</keyword>
<dbReference type="Gene3D" id="3.30.950.30">
    <property type="entry name" value="Schlafen, AAA domain"/>
    <property type="match status" value="1"/>
</dbReference>
<dbReference type="GeneID" id="85486358"/>
<sequence>MTSNQVDHCLNLTIDKRGSALATIDEDQWYERKSARVDPRKLAEAMVAMANAEGGVVVVGLYDKAVEGIDAFRPKTNNLRQASIDHCTPPVRATIDETECIDDRGHPNHLLVVRIDPSETVHELMNGDCYLRVGDESRKLNYSQRRELTYDKGTAQFDGVAVPFTESSDLQGPVLDNYRRVTGAVSDHSILRARNLITRDGNATVAGYLLFAANPQEHYPEAYVRVLRFLSDERGSGARLSLDDNADFRFEGPIPEVLARATAQIDSMAPRRRRLDADGSFTGQDLVPREAWLEGLVNAVIHRSYSLAGDHIRVEIFPSRIEIESPGRFPGLADPSKPT</sequence>
<proteinExistence type="predicted"/>
<dbReference type="AlphaFoldDB" id="A0A1I0TSL3"/>
<dbReference type="PANTHER" id="PTHR30595">
    <property type="entry name" value="GLPR-RELATED TRANSCRIPTIONAL REPRESSOR"/>
    <property type="match status" value="1"/>
</dbReference>
<evidence type="ECO:0000313" key="2">
    <source>
        <dbReference type="EMBL" id="SFA54775.1"/>
    </source>
</evidence>
<feature type="domain" description="Schlafen AlbA-2" evidence="1">
    <location>
        <begin position="26"/>
        <end position="141"/>
    </location>
</feature>
<dbReference type="EMBL" id="FOJN01000009">
    <property type="protein sequence ID" value="SFA54775.1"/>
    <property type="molecule type" value="Genomic_DNA"/>
</dbReference>
<dbReference type="GO" id="GO:0004386">
    <property type="term" value="F:helicase activity"/>
    <property type="evidence" value="ECO:0007669"/>
    <property type="project" value="UniProtKB-KW"/>
</dbReference>
<reference evidence="2 3" key="1">
    <citation type="submission" date="2016-10" db="EMBL/GenBank/DDBJ databases">
        <authorList>
            <person name="de Groot N.N."/>
        </authorList>
    </citation>
    <scope>NUCLEOTIDE SEQUENCE [LARGE SCALE GENOMIC DNA]</scope>
    <source>
        <strain evidence="2 3">DSM 44908</strain>
    </source>
</reference>
<evidence type="ECO:0000313" key="3">
    <source>
        <dbReference type="Proteomes" id="UP000182054"/>
    </source>
</evidence>
<dbReference type="Pfam" id="PF04326">
    <property type="entry name" value="SLFN_AlbA_2"/>
    <property type="match status" value="1"/>
</dbReference>
<dbReference type="InterPro" id="IPR038461">
    <property type="entry name" value="Schlafen_AlbA_2_dom_sf"/>
</dbReference>
<accession>A0A1I0TSL3</accession>
<keyword evidence="2" id="KW-0547">Nucleotide-binding</keyword>
<name>A0A1I0TSL3_9NOCA</name>
<gene>
    <name evidence="2" type="ORF">SAMN05444374_10997</name>
</gene>